<accession>A0ABW5G5Z5</accession>
<name>A0ABW5G5Z5_9PSEU</name>
<protein>
    <submittedName>
        <fullName evidence="2">Uncharacterized protein</fullName>
    </submittedName>
</protein>
<feature type="compositionally biased region" description="Low complexity" evidence="1">
    <location>
        <begin position="172"/>
        <end position="204"/>
    </location>
</feature>
<evidence type="ECO:0000313" key="3">
    <source>
        <dbReference type="Proteomes" id="UP001597417"/>
    </source>
</evidence>
<sequence length="214" mass="22720">MTLIVFALSVIVFALLVYAVRAHRQARRERCRIAGQLDELLQAVRGHEHAQDLVMSVINGEPRVQRRLRSVPCEIDKSLIIKARSVGFVAIAALCITSIPAALFTSDRGNIALPAPQTPPPAPAQTITTSLTDSAEPLLTTTPATRQAPQPTAYTTPTTSAPTTPPPPPPADTSTAATTPSITPPSTSLTSTTIPTSIVPSLTSVKRPRLRDPN</sequence>
<evidence type="ECO:0000256" key="1">
    <source>
        <dbReference type="SAM" id="MobiDB-lite"/>
    </source>
</evidence>
<feature type="region of interest" description="Disordered" evidence="1">
    <location>
        <begin position="140"/>
        <end position="214"/>
    </location>
</feature>
<keyword evidence="3" id="KW-1185">Reference proteome</keyword>
<proteinExistence type="predicted"/>
<reference evidence="3" key="1">
    <citation type="journal article" date="2019" name="Int. J. Syst. Evol. Microbiol.">
        <title>The Global Catalogue of Microorganisms (GCM) 10K type strain sequencing project: providing services to taxonomists for standard genome sequencing and annotation.</title>
        <authorList>
            <consortium name="The Broad Institute Genomics Platform"/>
            <consortium name="The Broad Institute Genome Sequencing Center for Infectious Disease"/>
            <person name="Wu L."/>
            <person name="Ma J."/>
        </authorList>
    </citation>
    <scope>NUCLEOTIDE SEQUENCE [LARGE SCALE GENOMIC DNA]</scope>
    <source>
        <strain evidence="3">CGMCC 4.7645</strain>
    </source>
</reference>
<gene>
    <name evidence="2" type="ORF">ACFSXZ_35250</name>
</gene>
<dbReference type="RefSeq" id="WP_378270279.1">
    <property type="nucleotide sequence ID" value="NZ_JBHUKR010000022.1"/>
</dbReference>
<evidence type="ECO:0000313" key="2">
    <source>
        <dbReference type="EMBL" id="MFD2421601.1"/>
    </source>
</evidence>
<comment type="caution">
    <text evidence="2">The sequence shown here is derived from an EMBL/GenBank/DDBJ whole genome shotgun (WGS) entry which is preliminary data.</text>
</comment>
<dbReference type="EMBL" id="JBHUKR010000022">
    <property type="protein sequence ID" value="MFD2421601.1"/>
    <property type="molecule type" value="Genomic_DNA"/>
</dbReference>
<feature type="compositionally biased region" description="Low complexity" evidence="1">
    <location>
        <begin position="140"/>
        <end position="162"/>
    </location>
</feature>
<dbReference type="Proteomes" id="UP001597417">
    <property type="component" value="Unassembled WGS sequence"/>
</dbReference>
<organism evidence="2 3">
    <name type="scientific">Amycolatopsis pigmentata</name>
    <dbReference type="NCBI Taxonomy" id="450801"/>
    <lineage>
        <taxon>Bacteria</taxon>
        <taxon>Bacillati</taxon>
        <taxon>Actinomycetota</taxon>
        <taxon>Actinomycetes</taxon>
        <taxon>Pseudonocardiales</taxon>
        <taxon>Pseudonocardiaceae</taxon>
        <taxon>Amycolatopsis</taxon>
    </lineage>
</organism>